<dbReference type="InterPro" id="IPR056393">
    <property type="entry name" value="AprA-like_MT2"/>
</dbReference>
<dbReference type="SUPFAM" id="SSF53335">
    <property type="entry name" value="S-adenosyl-L-methionine-dependent methyltransferases"/>
    <property type="match status" value="1"/>
</dbReference>
<comment type="caution">
    <text evidence="1">The sequence shown here is derived from an EMBL/GenBank/DDBJ whole genome shotgun (WGS) entry which is preliminary data.</text>
</comment>
<proteinExistence type="predicted"/>
<sequence length="1113" mass="121645">MLAQVLTHIMQMQSVAPVRMNVPDEEIVGGPGQLRDEPEFRPASQATASDPAFDLESGGCVPLLAATAELRGKIRVCHHVDSHGGLDNVHETLAGEDETGELGDSNDEAQPPFLGKISSETRAVVADAAGPEACEDSFVYGFALRRLRTYAASHGEELQELLSYLEPTSTASKQLRRIYSEAKPPFPIPSDASKLCIEIWKDIRPSWKASKSKALGILLDGIVLVPLLTSITYNARWNAQGLDMGREKAFDNIDFQALDAACCEALKGIFEELAIGSVDPKGIVSISSKGHLALQRAYSYYVPASYSPLLSHFREVLYSDPGWGFAGELDPDDGEIHVERTLNVVGSGAQHTTLFKDLLGHVHKVFDNDKFEAQPKFVIDTGCGDGHLLHTIYAHVKDRTARGKVLEEHPLTMIGVDFNEKSRVATACNLEEHKVPHRVIAGDIGKPAALMTQLKRKKVDPNKALHVRSFLDHDRPYIAAKASIDPDTALAAFAMAELADFVHLDKEGNSIPPLELFASLVEHMARWADALQGSHGLCMLEVMQLDVPTTKRFLNDCVSFHFDIVQGLSRQYMVSAVSFAMSCAMAGLFPTDFKSVQAYPEQGRYCRMMNQHLVKKPYVIRLAEVSDLEKLQSLEEKAWAPGLRASPEVLKARLEKAPTGNFVCVVDGEVVAVLYTQRVPAVSAVDSQRFMEVSASHDPKGRVLQLIAISADPETKVVGVGSDLRSFALLLAKLDPTVDTVIGVTRCSNYSADSGVDVAGYVTGHVQGKHADKTLGFHTGYGARIARPVPGFRPEDADNGGVGVLIQYDIKSWTVSHMDLGTQSNTNGQHKTTEKAATALEALCEIMAEMKHPVKDDELGLGFFNLGIDSLEMVRIRNQLSAWIGRELPATFLLDFPSVQEAAAELQKQNGKADGKKTSALEVICEVMADMQHPLSEDQLSLGFFVLGIDSLEMIRIKNKLSQWLGEELPATFLLDYPSVRELAVEVDKLVVKSQDVNGTEAPTEAAILDLDLLVQVQEKLKKTFSLPQNQKKVSALVSKHTGDKAAYTKAIEALVAEVEGPVLVSLGIIDDLEAANLQKGRKLLAQSLKKLRRKEEVAKIEQELQALLKLAD</sequence>
<accession>A0A1Q9CA94</accession>
<dbReference type="GO" id="GO:0031177">
    <property type="term" value="F:phosphopantetheine binding"/>
    <property type="evidence" value="ECO:0007669"/>
    <property type="project" value="InterPro"/>
</dbReference>
<dbReference type="SMART" id="SM00823">
    <property type="entry name" value="PKS_PP"/>
    <property type="match status" value="2"/>
</dbReference>
<gene>
    <name evidence="1" type="primary">ppsB</name>
    <name evidence="1" type="ORF">AK812_SmicGene39824</name>
</gene>
<reference evidence="1 2" key="1">
    <citation type="submission" date="2016-02" db="EMBL/GenBank/DDBJ databases">
        <title>Genome analysis of coral dinoflagellate symbionts highlights evolutionary adaptations to a symbiotic lifestyle.</title>
        <authorList>
            <person name="Aranda M."/>
            <person name="Li Y."/>
            <person name="Liew Y.J."/>
            <person name="Baumgarten S."/>
            <person name="Simakov O."/>
            <person name="Wilson M."/>
            <person name="Piel J."/>
            <person name="Ashoor H."/>
            <person name="Bougouffa S."/>
            <person name="Bajic V.B."/>
            <person name="Ryu T."/>
            <person name="Ravasi T."/>
            <person name="Bayer T."/>
            <person name="Micklem G."/>
            <person name="Kim H."/>
            <person name="Bhak J."/>
            <person name="Lajeunesse T.C."/>
            <person name="Voolstra C.R."/>
        </authorList>
    </citation>
    <scope>NUCLEOTIDE SEQUENCE [LARGE SCALE GENOMIC DNA]</scope>
    <source>
        <strain evidence="1 2">CCMP2467</strain>
    </source>
</reference>
<dbReference type="PROSITE" id="PS50075">
    <property type="entry name" value="CARRIER"/>
    <property type="match status" value="2"/>
</dbReference>
<dbReference type="Proteomes" id="UP000186817">
    <property type="component" value="Unassembled WGS sequence"/>
</dbReference>
<dbReference type="InterPro" id="IPR000182">
    <property type="entry name" value="GNAT_dom"/>
</dbReference>
<dbReference type="AlphaFoldDB" id="A0A1Q9CA94"/>
<dbReference type="InterPro" id="IPR009081">
    <property type="entry name" value="PP-bd_ACP"/>
</dbReference>
<dbReference type="SUPFAM" id="SSF55729">
    <property type="entry name" value="Acyl-CoA N-acyltransferases (Nat)"/>
    <property type="match status" value="1"/>
</dbReference>
<dbReference type="PROSITE" id="PS51186">
    <property type="entry name" value="GNAT"/>
    <property type="match status" value="1"/>
</dbReference>
<dbReference type="Pfam" id="PF00550">
    <property type="entry name" value="PP-binding"/>
    <property type="match status" value="2"/>
</dbReference>
<dbReference type="Pfam" id="PF23525">
    <property type="entry name" value="Methyltransf_36"/>
    <property type="match status" value="1"/>
</dbReference>
<dbReference type="InterPro" id="IPR036736">
    <property type="entry name" value="ACP-like_sf"/>
</dbReference>
<dbReference type="InterPro" id="IPR029063">
    <property type="entry name" value="SAM-dependent_MTases_sf"/>
</dbReference>
<dbReference type="EMBL" id="LSRX01001442">
    <property type="protein sequence ID" value="OLP79845.1"/>
    <property type="molecule type" value="Genomic_DNA"/>
</dbReference>
<dbReference type="SUPFAM" id="SSF47336">
    <property type="entry name" value="ACP-like"/>
    <property type="match status" value="2"/>
</dbReference>
<dbReference type="InterPro" id="IPR020806">
    <property type="entry name" value="PKS_PP-bd"/>
</dbReference>
<dbReference type="OMA" id="VIGVTRC"/>
<dbReference type="GO" id="GO:0016747">
    <property type="term" value="F:acyltransferase activity, transferring groups other than amino-acyl groups"/>
    <property type="evidence" value="ECO:0007669"/>
    <property type="project" value="InterPro"/>
</dbReference>
<evidence type="ECO:0000313" key="2">
    <source>
        <dbReference type="Proteomes" id="UP000186817"/>
    </source>
</evidence>
<protein>
    <submittedName>
        <fullName evidence="1">Phthiocerol synthesis polyketide synthase type I PpsB</fullName>
    </submittedName>
</protein>
<keyword evidence="2" id="KW-1185">Reference proteome</keyword>
<dbReference type="OrthoDB" id="429813at2759"/>
<evidence type="ECO:0000313" key="1">
    <source>
        <dbReference type="EMBL" id="OLP79845.1"/>
    </source>
</evidence>
<dbReference type="InterPro" id="IPR016181">
    <property type="entry name" value="Acyl_CoA_acyltransferase"/>
</dbReference>
<dbReference type="Gene3D" id="1.10.1200.10">
    <property type="entry name" value="ACP-like"/>
    <property type="match status" value="2"/>
</dbReference>
<organism evidence="1 2">
    <name type="scientific">Symbiodinium microadriaticum</name>
    <name type="common">Dinoflagellate</name>
    <name type="synonym">Zooxanthella microadriatica</name>
    <dbReference type="NCBI Taxonomy" id="2951"/>
    <lineage>
        <taxon>Eukaryota</taxon>
        <taxon>Sar</taxon>
        <taxon>Alveolata</taxon>
        <taxon>Dinophyceae</taxon>
        <taxon>Suessiales</taxon>
        <taxon>Symbiodiniaceae</taxon>
        <taxon>Symbiodinium</taxon>
    </lineage>
</organism>
<dbReference type="Gene3D" id="3.40.630.30">
    <property type="match status" value="1"/>
</dbReference>
<name>A0A1Q9CA94_SYMMI</name>